<dbReference type="PANTHER" id="PTHR43441:SF2">
    <property type="entry name" value="FAMILY ACETYLTRANSFERASE, PUTATIVE (AFU_ORTHOLOGUE AFUA_7G00850)-RELATED"/>
    <property type="match status" value="1"/>
</dbReference>
<dbReference type="GO" id="GO:1990189">
    <property type="term" value="F:protein N-terminal-serine acetyltransferase activity"/>
    <property type="evidence" value="ECO:0007669"/>
    <property type="project" value="TreeGrafter"/>
</dbReference>
<dbReference type="Proteomes" id="UP000199372">
    <property type="component" value="Unassembled WGS sequence"/>
</dbReference>
<dbReference type="PROSITE" id="PS51186">
    <property type="entry name" value="GNAT"/>
    <property type="match status" value="1"/>
</dbReference>
<protein>
    <submittedName>
        <fullName evidence="2">Protein N-acetyltransferase, RimJ/RimL family</fullName>
    </submittedName>
</protein>
<evidence type="ECO:0000313" key="3">
    <source>
        <dbReference type="Proteomes" id="UP000199372"/>
    </source>
</evidence>
<dbReference type="InterPro" id="IPR051908">
    <property type="entry name" value="Ribosomal_N-acetyltransferase"/>
</dbReference>
<dbReference type="AlphaFoldDB" id="A0A1H8LGR4"/>
<sequence length="231" mass="25279">MGPLAGWRPPQLPSRLPLDGRYVRLEPFAPGHESGLFDAFAEDAGGAMWRYLPVGPFPSVDDYLPWFDAARIAHDPLHFAVRGEDGRLGGSLSLLRIDPGAGSVETGWLTFAPRLQRTRAASEAVILLARWAFGAGYRRFEWKCNAANMASRRAAQRFGFGFEGVFRQAGVVKGANRDTAWFAITDGDAATLDTAWSTWLDPANFDADGRQKQRLSDLTRPCLAAIDPALG</sequence>
<evidence type="ECO:0000313" key="2">
    <source>
        <dbReference type="EMBL" id="SEO04382.1"/>
    </source>
</evidence>
<dbReference type="InterPro" id="IPR000182">
    <property type="entry name" value="GNAT_dom"/>
</dbReference>
<dbReference type="SUPFAM" id="SSF55729">
    <property type="entry name" value="Acyl-CoA N-acyltransferases (Nat)"/>
    <property type="match status" value="1"/>
</dbReference>
<organism evidence="2 3">
    <name type="scientific">Palleronia pelagia</name>
    <dbReference type="NCBI Taxonomy" id="387096"/>
    <lineage>
        <taxon>Bacteria</taxon>
        <taxon>Pseudomonadati</taxon>
        <taxon>Pseudomonadota</taxon>
        <taxon>Alphaproteobacteria</taxon>
        <taxon>Rhodobacterales</taxon>
        <taxon>Roseobacteraceae</taxon>
        <taxon>Palleronia</taxon>
    </lineage>
</organism>
<dbReference type="InterPro" id="IPR016181">
    <property type="entry name" value="Acyl_CoA_acyltransferase"/>
</dbReference>
<gene>
    <name evidence="2" type="ORF">SAMN04488011_11071</name>
</gene>
<name>A0A1H8LGR4_9RHOB</name>
<dbReference type="OrthoDB" id="5295305at2"/>
<accession>A0A1H8LGR4</accession>
<feature type="domain" description="N-acetyltransferase" evidence="1">
    <location>
        <begin position="23"/>
        <end position="178"/>
    </location>
</feature>
<dbReference type="Gene3D" id="3.40.630.30">
    <property type="match status" value="1"/>
</dbReference>
<proteinExistence type="predicted"/>
<keyword evidence="2" id="KW-0808">Transferase</keyword>
<dbReference type="RefSeq" id="WP_091846606.1">
    <property type="nucleotide sequence ID" value="NZ_FOCM01000010.1"/>
</dbReference>
<dbReference type="PANTHER" id="PTHR43441">
    <property type="entry name" value="RIBOSOMAL-PROTEIN-SERINE ACETYLTRANSFERASE"/>
    <property type="match status" value="1"/>
</dbReference>
<evidence type="ECO:0000259" key="1">
    <source>
        <dbReference type="PROSITE" id="PS51186"/>
    </source>
</evidence>
<dbReference type="FunFam" id="3.40.630.30:FF:000047">
    <property type="entry name" value="Acetyltransferase, GNAT family"/>
    <property type="match status" value="1"/>
</dbReference>
<dbReference type="Pfam" id="PF13302">
    <property type="entry name" value="Acetyltransf_3"/>
    <property type="match status" value="1"/>
</dbReference>
<keyword evidence="3" id="KW-1185">Reference proteome</keyword>
<reference evidence="3" key="1">
    <citation type="submission" date="2016-10" db="EMBL/GenBank/DDBJ databases">
        <authorList>
            <person name="Varghese N."/>
            <person name="Submissions S."/>
        </authorList>
    </citation>
    <scope>NUCLEOTIDE SEQUENCE [LARGE SCALE GENOMIC DNA]</scope>
    <source>
        <strain evidence="3">DSM 26893</strain>
    </source>
</reference>
<dbReference type="EMBL" id="FOCM01000010">
    <property type="protein sequence ID" value="SEO04382.1"/>
    <property type="molecule type" value="Genomic_DNA"/>
</dbReference>
<dbReference type="GO" id="GO:0008999">
    <property type="term" value="F:protein-N-terminal-alanine acetyltransferase activity"/>
    <property type="evidence" value="ECO:0007669"/>
    <property type="project" value="TreeGrafter"/>
</dbReference>